<comment type="similarity">
    <text evidence="1">Belongs to the small GTPase superfamily. Rho family.</text>
</comment>
<protein>
    <submittedName>
        <fullName evidence="7">Rab-19, putative</fullName>
    </submittedName>
</protein>
<dbReference type="PRINTS" id="PR00449">
    <property type="entry name" value="RASTRNSFRMNG"/>
</dbReference>
<keyword evidence="5" id="KW-0342">GTP-binding</keyword>
<dbReference type="EMBL" id="DS571156">
    <property type="protein sequence ID" value="EAL49579.2"/>
    <property type="molecule type" value="Genomic_DNA"/>
</dbReference>
<dbReference type="RefSeq" id="XP_654968.2">
    <property type="nucleotide sequence ID" value="XM_649876.2"/>
</dbReference>
<dbReference type="InterPro" id="IPR027417">
    <property type="entry name" value="P-loop_NTPase"/>
</dbReference>
<dbReference type="GO" id="GO:0015031">
    <property type="term" value="P:protein transport"/>
    <property type="evidence" value="ECO:0007669"/>
    <property type="project" value="UniProtKB-KW"/>
</dbReference>
<sequence>MSKTTAKILLIGESGVGKTAMLQRLTQGTFDGIYTASVGVDLKTKIVEINGEEVIMEIWDAAGQERFRSVTQSYYRGTHAAVIVFDLTDKTSFEMVGYWLSEMEKDNNRPIIALVGNKSDLSNARTVPIEVIRATYPSLRYFECSAVNGKNIEEIFVFIAQQFIQRIKSNTAVEYKEFQPNCFDSAIATEDQPITIKTIHNENKCC</sequence>
<keyword evidence="6" id="KW-0449">Lipoprotein</keyword>
<dbReference type="InterPro" id="IPR001806">
    <property type="entry name" value="Small_GTPase"/>
</dbReference>
<evidence type="ECO:0000256" key="5">
    <source>
        <dbReference type="ARBA" id="ARBA00023134"/>
    </source>
</evidence>
<name>A0A8U0WPJ6_ENTH1</name>
<dbReference type="InterPro" id="IPR025662">
    <property type="entry name" value="Sigma_54_int_dom_ATP-bd_1"/>
</dbReference>
<dbReference type="InterPro" id="IPR050227">
    <property type="entry name" value="Rab"/>
</dbReference>
<evidence type="ECO:0000256" key="2">
    <source>
        <dbReference type="ARBA" id="ARBA00022448"/>
    </source>
</evidence>
<organism evidence="7 8">
    <name type="scientific">Entamoeba histolytica (strain ATCC 30459 / HM-1:IMSS / ABRM)</name>
    <dbReference type="NCBI Taxonomy" id="294381"/>
    <lineage>
        <taxon>Eukaryota</taxon>
        <taxon>Amoebozoa</taxon>
        <taxon>Evosea</taxon>
        <taxon>Archamoebae</taxon>
        <taxon>Mastigamoebida</taxon>
        <taxon>Entamoebidae</taxon>
        <taxon>Entamoeba</taxon>
    </lineage>
</organism>
<dbReference type="NCBIfam" id="TIGR00231">
    <property type="entry name" value="small_GTP"/>
    <property type="match status" value="1"/>
</dbReference>
<dbReference type="GO" id="GO:0003924">
    <property type="term" value="F:GTPase activity"/>
    <property type="evidence" value="ECO:0000318"/>
    <property type="project" value="GO_Central"/>
</dbReference>
<keyword evidence="3" id="KW-0547">Nucleotide-binding</keyword>
<keyword evidence="4" id="KW-0653">Protein transport</keyword>
<dbReference type="GO" id="GO:0016192">
    <property type="term" value="P:vesicle-mediated transport"/>
    <property type="evidence" value="ECO:0000318"/>
    <property type="project" value="GO_Central"/>
</dbReference>
<gene>
    <name evidence="7" type="ORF">EHI_183080</name>
</gene>
<dbReference type="SMART" id="SM00175">
    <property type="entry name" value="RAB"/>
    <property type="match status" value="1"/>
</dbReference>
<dbReference type="PROSITE" id="PS00675">
    <property type="entry name" value="SIGMA54_INTERACT_1"/>
    <property type="match status" value="1"/>
</dbReference>
<evidence type="ECO:0000256" key="1">
    <source>
        <dbReference type="ARBA" id="ARBA00010142"/>
    </source>
</evidence>
<dbReference type="KEGG" id="ehi:EHI_183080"/>
<dbReference type="PANTHER" id="PTHR47977">
    <property type="entry name" value="RAS-RELATED PROTEIN RAB"/>
    <property type="match status" value="1"/>
</dbReference>
<dbReference type="PROSITE" id="PS51417">
    <property type="entry name" value="ARF"/>
    <property type="match status" value="1"/>
</dbReference>
<dbReference type="GO" id="GO:0005525">
    <property type="term" value="F:GTP binding"/>
    <property type="evidence" value="ECO:0000318"/>
    <property type="project" value="GO_Central"/>
</dbReference>
<evidence type="ECO:0000313" key="7">
    <source>
        <dbReference type="EMBL" id="EAL49579.2"/>
    </source>
</evidence>
<dbReference type="GeneID" id="3409280"/>
<dbReference type="SMART" id="SM00173">
    <property type="entry name" value="RAS"/>
    <property type="match status" value="1"/>
</dbReference>
<dbReference type="Gene3D" id="3.40.50.300">
    <property type="entry name" value="P-loop containing nucleotide triphosphate hydrolases"/>
    <property type="match status" value="1"/>
</dbReference>
<reference evidence="7" key="1">
    <citation type="journal article" date="2005" name="Nature">
        <title>The genome of the protist parasite Entamoeba histolytica.</title>
        <authorList>
            <person name="Loftus B."/>
            <person name="Anderson I."/>
            <person name="Davies R."/>
            <person name="Alsmark U.C."/>
            <person name="Samuelson J."/>
            <person name="Amedeo P."/>
            <person name="Roncaglia P."/>
            <person name="Berriman M."/>
            <person name="Hirt R.P."/>
            <person name="Mann B.J."/>
            <person name="Nozaki T."/>
            <person name="Suh B."/>
            <person name="Pop M."/>
            <person name="Duchene M."/>
            <person name="Ackers J."/>
            <person name="Tannich E."/>
            <person name="Leippe M."/>
            <person name="Hofer M."/>
            <person name="Bruchhaus I."/>
            <person name="Willhoeft U."/>
            <person name="Bhattacharya A."/>
            <person name="Chillingworth T."/>
            <person name="Churcher C."/>
            <person name="Hance Z."/>
            <person name="Harris B."/>
            <person name="Harris D."/>
            <person name="Jagels K."/>
            <person name="Moule S."/>
            <person name="Mungall K."/>
            <person name="Ormond D."/>
            <person name="Squares R."/>
            <person name="Whitehead S."/>
            <person name="Quail M.A."/>
            <person name="Rabbinowitsch E."/>
            <person name="Norbertczak H."/>
            <person name="Price C."/>
            <person name="Wang Z."/>
            <person name="Guillen N."/>
            <person name="Gilchrist C."/>
            <person name="Stroup S.E."/>
            <person name="Bhattacharya S."/>
            <person name="Lohia A."/>
            <person name="Foster P.G."/>
            <person name="Sicheritz-Ponten T."/>
            <person name="Weber C."/>
            <person name="Singh U."/>
            <person name="Mukherjee C."/>
            <person name="El-Sayed N.M."/>
            <person name="Petri W.A.Jr."/>
            <person name="Clark C.G."/>
            <person name="Embley T.M."/>
            <person name="Barrell B."/>
            <person name="Fraser C.M."/>
            <person name="Hall N."/>
        </authorList>
    </citation>
    <scope>NUCLEOTIDE SEQUENCE [LARGE SCALE GENOMIC DNA]</scope>
    <source>
        <strain evidence="7">HM-1:IMSS</strain>
    </source>
</reference>
<evidence type="ECO:0000256" key="4">
    <source>
        <dbReference type="ARBA" id="ARBA00022927"/>
    </source>
</evidence>
<dbReference type="Pfam" id="PF00071">
    <property type="entry name" value="Ras"/>
    <property type="match status" value="1"/>
</dbReference>
<accession>A0A8U0WPJ6</accession>
<evidence type="ECO:0000256" key="3">
    <source>
        <dbReference type="ARBA" id="ARBA00022741"/>
    </source>
</evidence>
<dbReference type="PROSITE" id="PS51421">
    <property type="entry name" value="RAS"/>
    <property type="match status" value="1"/>
</dbReference>
<dbReference type="OrthoDB" id="25311at2759"/>
<dbReference type="CDD" id="cd00154">
    <property type="entry name" value="Rab"/>
    <property type="match status" value="1"/>
</dbReference>
<keyword evidence="2" id="KW-0813">Transport</keyword>
<dbReference type="FunFam" id="3.40.50.300:FF:003069">
    <property type="entry name" value="Small GTPase EhRabX19, putative"/>
    <property type="match status" value="1"/>
</dbReference>
<dbReference type="SMART" id="SM00174">
    <property type="entry name" value="RHO"/>
    <property type="match status" value="1"/>
</dbReference>
<dbReference type="PROSITE" id="PS51419">
    <property type="entry name" value="RAB"/>
    <property type="match status" value="1"/>
</dbReference>
<dbReference type="OMA" id="KVGENTD"/>
<dbReference type="SMART" id="SM00176">
    <property type="entry name" value="RAN"/>
    <property type="match status" value="1"/>
</dbReference>
<dbReference type="InterPro" id="IPR005225">
    <property type="entry name" value="Small_GTP-bd"/>
</dbReference>
<dbReference type="Proteomes" id="UP000001926">
    <property type="component" value="Partially assembled WGS sequence"/>
</dbReference>
<dbReference type="AlphaFoldDB" id="A0A8U0WPJ6"/>
<reference evidence="7" key="2">
    <citation type="submission" date="2007-03" db="EMBL/GenBank/DDBJ databases">
        <authorList>
            <person name="Lorenzi H."/>
            <person name="Amedeo P."/>
            <person name="Inman J."/>
            <person name="Schobel S."/>
            <person name="Caler E."/>
        </authorList>
    </citation>
    <scope>GENOME REANNOTATION</scope>
    <source>
        <strain evidence="7">HM-1:IMSS</strain>
    </source>
</reference>
<evidence type="ECO:0000313" key="8">
    <source>
        <dbReference type="Proteomes" id="UP000001926"/>
    </source>
</evidence>
<dbReference type="HOGENOM" id="CLU_041217_10_1_1"/>
<keyword evidence="8" id="KW-1185">Reference proteome</keyword>
<dbReference type="SUPFAM" id="SSF52540">
    <property type="entry name" value="P-loop containing nucleoside triphosphate hydrolases"/>
    <property type="match status" value="1"/>
</dbReference>
<proteinExistence type="inferred from homology"/>
<evidence type="ECO:0000256" key="6">
    <source>
        <dbReference type="ARBA" id="ARBA00023288"/>
    </source>
</evidence>